<dbReference type="PROSITE" id="PS50059">
    <property type="entry name" value="FKBP_PPIASE"/>
    <property type="match status" value="1"/>
</dbReference>
<dbReference type="PROSITE" id="PS51257">
    <property type="entry name" value="PROKAR_LIPOPROTEIN"/>
    <property type="match status" value="1"/>
</dbReference>
<dbReference type="InterPro" id="IPR006311">
    <property type="entry name" value="TAT_signal"/>
</dbReference>
<evidence type="ECO:0000256" key="4">
    <source>
        <dbReference type="PROSITE-ProRule" id="PRU00277"/>
    </source>
</evidence>
<dbReference type="InterPro" id="IPR001179">
    <property type="entry name" value="PPIase_FKBP_dom"/>
</dbReference>
<dbReference type="RefSeq" id="WP_158039675.1">
    <property type="nucleotide sequence ID" value="NZ_JACCFV010000001.1"/>
</dbReference>
<comment type="catalytic activity">
    <reaction evidence="1 4 5">
        <text>[protein]-peptidylproline (omega=180) = [protein]-peptidylproline (omega=0)</text>
        <dbReference type="Rhea" id="RHEA:16237"/>
        <dbReference type="Rhea" id="RHEA-COMP:10747"/>
        <dbReference type="Rhea" id="RHEA-COMP:10748"/>
        <dbReference type="ChEBI" id="CHEBI:83833"/>
        <dbReference type="ChEBI" id="CHEBI:83834"/>
        <dbReference type="EC" id="5.2.1.8"/>
    </reaction>
</comment>
<evidence type="ECO:0000313" key="9">
    <source>
        <dbReference type="Proteomes" id="UP000467240"/>
    </source>
</evidence>
<dbReference type="PANTHER" id="PTHR45779">
    <property type="entry name" value="PEPTIDYLPROLYL ISOMERASE"/>
    <property type="match status" value="1"/>
</dbReference>
<evidence type="ECO:0000256" key="2">
    <source>
        <dbReference type="ARBA" id="ARBA00023110"/>
    </source>
</evidence>
<dbReference type="Pfam" id="PF00254">
    <property type="entry name" value="FKBP_C"/>
    <property type="match status" value="1"/>
</dbReference>
<comment type="caution">
    <text evidence="8">The sequence shown here is derived from an EMBL/GenBank/DDBJ whole genome shotgun (WGS) entry which is preliminary data.</text>
</comment>
<evidence type="ECO:0000256" key="1">
    <source>
        <dbReference type="ARBA" id="ARBA00000971"/>
    </source>
</evidence>
<feature type="domain" description="PPIase FKBP-type" evidence="7">
    <location>
        <begin position="231"/>
        <end position="317"/>
    </location>
</feature>
<dbReference type="InterPro" id="IPR046357">
    <property type="entry name" value="PPIase_dom_sf"/>
</dbReference>
<feature type="signal peptide" evidence="6">
    <location>
        <begin position="1"/>
        <end position="27"/>
    </location>
</feature>
<proteinExistence type="inferred from homology"/>
<dbReference type="AlphaFoldDB" id="A0A7J5BZU7"/>
<keyword evidence="6" id="KW-0732">Signal</keyword>
<evidence type="ECO:0000313" key="8">
    <source>
        <dbReference type="EMBL" id="KAB1660179.1"/>
    </source>
</evidence>
<dbReference type="EMBL" id="WBJZ01000004">
    <property type="protein sequence ID" value="KAB1660179.1"/>
    <property type="molecule type" value="Genomic_DNA"/>
</dbReference>
<evidence type="ECO:0000256" key="6">
    <source>
        <dbReference type="SAM" id="SignalP"/>
    </source>
</evidence>
<name>A0A7J5BZU7_9MICO</name>
<reference evidence="8 9" key="1">
    <citation type="submission" date="2019-09" db="EMBL/GenBank/DDBJ databases">
        <title>Phylogeny of genus Pseudoclavibacter and closely related genus.</title>
        <authorList>
            <person name="Li Y."/>
        </authorList>
    </citation>
    <scope>NUCLEOTIDE SEQUENCE [LARGE SCALE GENOMIC DNA]</scope>
    <source>
        <strain evidence="8 9">DSM 23821</strain>
    </source>
</reference>
<dbReference type="EC" id="5.2.1.8" evidence="5"/>
<dbReference type="Gene3D" id="3.10.50.40">
    <property type="match status" value="1"/>
</dbReference>
<dbReference type="InterPro" id="IPR044609">
    <property type="entry name" value="FKBP2/11"/>
</dbReference>
<evidence type="ECO:0000256" key="3">
    <source>
        <dbReference type="ARBA" id="ARBA00023235"/>
    </source>
</evidence>
<sequence length="317" mass="31838">MTTTPTRLRALGATAAAIALLALTACAGSGSPAETAAAPVNLKAAGTSGVLANVLVSDDVGSAPQVTVGELNGLGDEVEYATTVEGDGAAITPDDVLLIDLVVIDGQTKQEQTPYATLGQPITLSSPDTIPFFVDVFDGVPSGSRVVAVVPGAVLEPGSTSPVAPVVMVADVRTTPTVAWGTPAEPTQQLVQVSEGADGAPTVTIAEGAQAPTDLVLDTIRTGDGAVVADGDSVVVQYTGLLFTDGTVFDTSWDRGLPSQFATGNVVDGFRQALVGQTEGSRVIAIVPPSLGYGEQEQTGIPAGSTLVFVVDVLAIA</sequence>
<feature type="chain" id="PRO_5029739834" description="Peptidyl-prolyl cis-trans isomerase" evidence="6">
    <location>
        <begin position="28"/>
        <end position="317"/>
    </location>
</feature>
<keyword evidence="2 4" id="KW-0697">Rotamase</keyword>
<accession>A0A7J5BZU7</accession>
<protein>
    <recommendedName>
        <fullName evidence="5">Peptidyl-prolyl cis-trans isomerase</fullName>
        <ecNumber evidence="5">5.2.1.8</ecNumber>
    </recommendedName>
</protein>
<gene>
    <name evidence="8" type="ORF">F8O01_04465</name>
</gene>
<dbReference type="SUPFAM" id="SSF54534">
    <property type="entry name" value="FKBP-like"/>
    <property type="match status" value="1"/>
</dbReference>
<dbReference type="Proteomes" id="UP000467240">
    <property type="component" value="Unassembled WGS sequence"/>
</dbReference>
<evidence type="ECO:0000259" key="7">
    <source>
        <dbReference type="PROSITE" id="PS50059"/>
    </source>
</evidence>
<comment type="similarity">
    <text evidence="5">Belongs to the FKBP-type PPIase family.</text>
</comment>
<keyword evidence="9" id="KW-1185">Reference proteome</keyword>
<organism evidence="8 9">
    <name type="scientific">Pseudoclavibacter chungangensis</name>
    <dbReference type="NCBI Taxonomy" id="587635"/>
    <lineage>
        <taxon>Bacteria</taxon>
        <taxon>Bacillati</taxon>
        <taxon>Actinomycetota</taxon>
        <taxon>Actinomycetes</taxon>
        <taxon>Micrococcales</taxon>
        <taxon>Microbacteriaceae</taxon>
        <taxon>Pseudoclavibacter</taxon>
    </lineage>
</organism>
<keyword evidence="3 4" id="KW-0413">Isomerase</keyword>
<dbReference type="GO" id="GO:0003755">
    <property type="term" value="F:peptidyl-prolyl cis-trans isomerase activity"/>
    <property type="evidence" value="ECO:0007669"/>
    <property type="project" value="UniProtKB-UniRule"/>
</dbReference>
<evidence type="ECO:0000256" key="5">
    <source>
        <dbReference type="RuleBase" id="RU003915"/>
    </source>
</evidence>
<dbReference type="PROSITE" id="PS51318">
    <property type="entry name" value="TAT"/>
    <property type="match status" value="1"/>
</dbReference>
<dbReference type="PANTHER" id="PTHR45779:SF7">
    <property type="entry name" value="PEPTIDYLPROLYL ISOMERASE"/>
    <property type="match status" value="1"/>
</dbReference>
<dbReference type="OrthoDB" id="25996at2"/>